<proteinExistence type="predicted"/>
<comment type="caution">
    <text evidence="3">The sequence shown here is derived from an EMBL/GenBank/DDBJ whole genome shotgun (WGS) entry which is preliminary data.</text>
</comment>
<keyword evidence="2" id="KW-0812">Transmembrane</keyword>
<feature type="compositionally biased region" description="Polar residues" evidence="1">
    <location>
        <begin position="36"/>
        <end position="45"/>
    </location>
</feature>
<keyword evidence="2" id="KW-0472">Membrane</keyword>
<sequence>MKWSDLVGVRVELPSLIAGVPPAATKAPRGAKENPLFTTTEENGTSNATETVSSLLTVQSLVNLTFSTTVITLLWKLIQRLFGTGAGEWVPLLLCFTFVAVSWVASYATKPTTNGTKVVSGFVAIVTGLVLTATVLGINAAILS</sequence>
<accession>A0ABV7Y696</accession>
<reference evidence="4" key="1">
    <citation type="journal article" date="2019" name="Int. J. Syst. Evol. Microbiol.">
        <title>The Global Catalogue of Microorganisms (GCM) 10K type strain sequencing project: providing services to taxonomists for standard genome sequencing and annotation.</title>
        <authorList>
            <consortium name="The Broad Institute Genomics Platform"/>
            <consortium name="The Broad Institute Genome Sequencing Center for Infectious Disease"/>
            <person name="Wu L."/>
            <person name="Ma J."/>
        </authorList>
    </citation>
    <scope>NUCLEOTIDE SEQUENCE [LARGE SCALE GENOMIC DNA]</scope>
    <source>
        <strain evidence="4">CGMCC 4.7241</strain>
    </source>
</reference>
<evidence type="ECO:0000256" key="1">
    <source>
        <dbReference type="SAM" id="MobiDB-lite"/>
    </source>
</evidence>
<evidence type="ECO:0000313" key="3">
    <source>
        <dbReference type="EMBL" id="MFC3760637.1"/>
    </source>
</evidence>
<feature type="transmembrane region" description="Helical" evidence="2">
    <location>
        <begin position="56"/>
        <end position="77"/>
    </location>
</feature>
<evidence type="ECO:0000256" key="2">
    <source>
        <dbReference type="SAM" id="Phobius"/>
    </source>
</evidence>
<gene>
    <name evidence="3" type="ORF">ACFOUW_07295</name>
</gene>
<feature type="transmembrane region" description="Helical" evidence="2">
    <location>
        <begin position="121"/>
        <end position="143"/>
    </location>
</feature>
<protein>
    <submittedName>
        <fullName evidence="3">Uncharacterized protein</fullName>
    </submittedName>
</protein>
<name>A0ABV7Y696_9ACTN</name>
<feature type="region of interest" description="Disordered" evidence="1">
    <location>
        <begin position="23"/>
        <end position="45"/>
    </location>
</feature>
<keyword evidence="2" id="KW-1133">Transmembrane helix</keyword>
<dbReference type="EMBL" id="JBHRZH010000006">
    <property type="protein sequence ID" value="MFC3760637.1"/>
    <property type="molecule type" value="Genomic_DNA"/>
</dbReference>
<dbReference type="RefSeq" id="WP_205116859.1">
    <property type="nucleotide sequence ID" value="NZ_JAFBCM010000001.1"/>
</dbReference>
<keyword evidence="4" id="KW-1185">Reference proteome</keyword>
<feature type="transmembrane region" description="Helical" evidence="2">
    <location>
        <begin position="89"/>
        <end position="109"/>
    </location>
</feature>
<dbReference type="Proteomes" id="UP001595699">
    <property type="component" value="Unassembled WGS sequence"/>
</dbReference>
<organism evidence="3 4">
    <name type="scientific">Tenggerimyces flavus</name>
    <dbReference type="NCBI Taxonomy" id="1708749"/>
    <lineage>
        <taxon>Bacteria</taxon>
        <taxon>Bacillati</taxon>
        <taxon>Actinomycetota</taxon>
        <taxon>Actinomycetes</taxon>
        <taxon>Propionibacteriales</taxon>
        <taxon>Nocardioidaceae</taxon>
        <taxon>Tenggerimyces</taxon>
    </lineage>
</organism>
<evidence type="ECO:0000313" key="4">
    <source>
        <dbReference type="Proteomes" id="UP001595699"/>
    </source>
</evidence>